<evidence type="ECO:0000256" key="1">
    <source>
        <dbReference type="HAMAP-Rule" id="MF_01270"/>
    </source>
</evidence>
<keyword evidence="1" id="KW-0119">Carbohydrate metabolism</keyword>
<dbReference type="GO" id="GO:0009254">
    <property type="term" value="P:peptidoglycan turnover"/>
    <property type="evidence" value="ECO:0007669"/>
    <property type="project" value="UniProtKB-UniRule"/>
</dbReference>
<keyword evidence="1" id="KW-0808">Transferase</keyword>
<dbReference type="HAMAP" id="MF_01270">
    <property type="entry name" value="AnhMurNAc_kinase"/>
    <property type="match status" value="1"/>
</dbReference>
<name>A0A3N5XZG3_9ALTE</name>
<proteinExistence type="inferred from homology"/>
<dbReference type="EC" id="2.7.1.170" evidence="1"/>
<feature type="binding site" evidence="1">
    <location>
        <begin position="25"/>
        <end position="32"/>
    </location>
    <ligand>
        <name>ATP</name>
        <dbReference type="ChEBI" id="CHEBI:30616"/>
    </ligand>
</feature>
<organism evidence="2 3">
    <name type="scientific">Alteromonas sediminis</name>
    <dbReference type="NCBI Taxonomy" id="2259342"/>
    <lineage>
        <taxon>Bacteria</taxon>
        <taxon>Pseudomonadati</taxon>
        <taxon>Pseudomonadota</taxon>
        <taxon>Gammaproteobacteria</taxon>
        <taxon>Alteromonadales</taxon>
        <taxon>Alteromonadaceae</taxon>
        <taxon>Alteromonas/Salinimonas group</taxon>
        <taxon>Alteromonas</taxon>
    </lineage>
</organism>
<comment type="similarity">
    <text evidence="1">Belongs to the anhydro-N-acetylmuramic acid kinase family.</text>
</comment>
<dbReference type="EMBL" id="RPOK01000004">
    <property type="protein sequence ID" value="RPJ65903.1"/>
    <property type="molecule type" value="Genomic_DNA"/>
</dbReference>
<dbReference type="GO" id="GO:0006040">
    <property type="term" value="P:amino sugar metabolic process"/>
    <property type="evidence" value="ECO:0007669"/>
    <property type="project" value="InterPro"/>
</dbReference>
<dbReference type="UniPathway" id="UPA00343"/>
<dbReference type="GO" id="GO:0005524">
    <property type="term" value="F:ATP binding"/>
    <property type="evidence" value="ECO:0007669"/>
    <property type="project" value="UniProtKB-UniRule"/>
</dbReference>
<dbReference type="PANTHER" id="PTHR30605:SF0">
    <property type="entry name" value="ANHYDRO-N-ACETYLMURAMIC ACID KINASE"/>
    <property type="match status" value="1"/>
</dbReference>
<comment type="caution">
    <text evidence="2">The sequence shown here is derived from an EMBL/GenBank/DDBJ whole genome shotgun (WGS) entry which is preliminary data.</text>
</comment>
<dbReference type="GO" id="GO:0097175">
    <property type="term" value="P:1,6-anhydro-N-acetyl-beta-muramic acid catabolic process"/>
    <property type="evidence" value="ECO:0007669"/>
    <property type="project" value="UniProtKB-UniRule"/>
</dbReference>
<dbReference type="Pfam" id="PF03702">
    <property type="entry name" value="AnmK"/>
    <property type="match status" value="1"/>
</dbReference>
<protein>
    <recommendedName>
        <fullName evidence="1">Anhydro-N-acetylmuramic acid kinase</fullName>
        <ecNumber evidence="1">2.7.1.170</ecNumber>
    </recommendedName>
    <alternativeName>
        <fullName evidence="1">AnhMurNAc kinase</fullName>
    </alternativeName>
</protein>
<keyword evidence="1 2" id="KW-0418">Kinase</keyword>
<accession>A0A3N5XZG3</accession>
<dbReference type="Gene3D" id="3.30.420.40">
    <property type="match status" value="2"/>
</dbReference>
<gene>
    <name evidence="1" type="primary">anmK</name>
    <name evidence="2" type="ORF">DRW07_13925</name>
</gene>
<dbReference type="AlphaFoldDB" id="A0A3N5XZG3"/>
<reference evidence="2 3" key="1">
    <citation type="submission" date="2018-11" db="EMBL/GenBank/DDBJ databases">
        <authorList>
            <person name="Ye M.-Q."/>
            <person name="Du Z.-J."/>
        </authorList>
    </citation>
    <scope>NUCLEOTIDE SEQUENCE [LARGE SCALE GENOMIC DNA]</scope>
    <source>
        <strain evidence="2 3">U0105</strain>
    </source>
</reference>
<dbReference type="InterPro" id="IPR005338">
    <property type="entry name" value="Anhydro_N_Ac-Mur_kinase"/>
</dbReference>
<dbReference type="OrthoDB" id="9763949at2"/>
<dbReference type="UniPathway" id="UPA00544"/>
<comment type="catalytic activity">
    <reaction evidence="1">
        <text>1,6-anhydro-N-acetyl-beta-muramate + ATP + H2O = N-acetyl-D-muramate 6-phosphate + ADP + H(+)</text>
        <dbReference type="Rhea" id="RHEA:24952"/>
        <dbReference type="ChEBI" id="CHEBI:15377"/>
        <dbReference type="ChEBI" id="CHEBI:15378"/>
        <dbReference type="ChEBI" id="CHEBI:30616"/>
        <dbReference type="ChEBI" id="CHEBI:58690"/>
        <dbReference type="ChEBI" id="CHEBI:58722"/>
        <dbReference type="ChEBI" id="CHEBI:456216"/>
        <dbReference type="EC" id="2.7.1.170"/>
    </reaction>
</comment>
<comment type="pathway">
    <text evidence="1">Cell wall biogenesis; peptidoglycan recycling.</text>
</comment>
<dbReference type="InterPro" id="IPR043129">
    <property type="entry name" value="ATPase_NBD"/>
</dbReference>
<dbReference type="GO" id="GO:0016301">
    <property type="term" value="F:kinase activity"/>
    <property type="evidence" value="ECO:0007669"/>
    <property type="project" value="UniProtKB-KW"/>
</dbReference>
<sequence length="394" mass="41984">MLQHIQKLAVIAEKPVRRIVGLMSGTSLDGLDIALCEISGSGAQTTLKVTAFLTTPYNDQQKQSIKQVFAKKQVDLQTLCLLNASIGTLHGHMVRDALEHWQISADSIDLVASHGQTVFHAPRSFHGICEQPNATLQLGDGDHVARACGITTVCDFRQRQIAAGGEGAPLVVYGDNLLFSSETENRILLNIGGIANFTYLPAHSVKAAPYCTDVGPGNTLLDAYCQRAFNLDYDKDAKLASRGKVNRRLLDDLMSHSFFQQAFPKTTGPELFNLALLDAKQAALGLQGVSHEDILATLTQFSAHTICDAIKTTKANAVYVSGGGALNPLMMAKISEQLPGMKVATTDALGMDGNAKEAALFALLANECIAGNASASPTIAGMPLTSMGKICFPE</sequence>
<dbReference type="GO" id="GO:0016773">
    <property type="term" value="F:phosphotransferase activity, alcohol group as acceptor"/>
    <property type="evidence" value="ECO:0007669"/>
    <property type="project" value="UniProtKB-UniRule"/>
</dbReference>
<dbReference type="PANTHER" id="PTHR30605">
    <property type="entry name" value="ANHYDRO-N-ACETYLMURAMIC ACID KINASE"/>
    <property type="match status" value="1"/>
</dbReference>
<evidence type="ECO:0000313" key="2">
    <source>
        <dbReference type="EMBL" id="RPJ65903.1"/>
    </source>
</evidence>
<dbReference type="SUPFAM" id="SSF53067">
    <property type="entry name" value="Actin-like ATPase domain"/>
    <property type="match status" value="1"/>
</dbReference>
<dbReference type="CDD" id="cd24050">
    <property type="entry name" value="ASKHA_NBD_ANMK"/>
    <property type="match status" value="1"/>
</dbReference>
<comment type="function">
    <text evidence="1">Catalyzes the specific phosphorylation of 1,6-anhydro-N-acetylmuramic acid (anhMurNAc) with the simultaneous cleavage of the 1,6-anhydro ring, generating MurNAc-6-P. Is required for the utilization of anhMurNAc either imported from the medium or derived from its own cell wall murein, and thus plays a role in cell wall recycling.</text>
</comment>
<comment type="pathway">
    <text evidence="1">Amino-sugar metabolism; 1,6-anhydro-N-acetylmuramate degradation.</text>
</comment>
<keyword evidence="3" id="KW-1185">Reference proteome</keyword>
<dbReference type="RefSeq" id="WP_124028534.1">
    <property type="nucleotide sequence ID" value="NZ_JBHRSN010000007.1"/>
</dbReference>
<keyword evidence="1" id="KW-0067">ATP-binding</keyword>
<dbReference type="Proteomes" id="UP000275281">
    <property type="component" value="Unassembled WGS sequence"/>
</dbReference>
<evidence type="ECO:0000313" key="3">
    <source>
        <dbReference type="Proteomes" id="UP000275281"/>
    </source>
</evidence>
<keyword evidence="1" id="KW-0547">Nucleotide-binding</keyword>